<dbReference type="EMBL" id="CP106735">
    <property type="protein sequence ID" value="UXX79731.1"/>
    <property type="molecule type" value="Genomic_DNA"/>
</dbReference>
<organism evidence="2 3">
    <name type="scientific">Reichenbachiella carrageenanivorans</name>
    <dbReference type="NCBI Taxonomy" id="2979869"/>
    <lineage>
        <taxon>Bacteria</taxon>
        <taxon>Pseudomonadati</taxon>
        <taxon>Bacteroidota</taxon>
        <taxon>Cytophagia</taxon>
        <taxon>Cytophagales</taxon>
        <taxon>Reichenbachiellaceae</taxon>
        <taxon>Reichenbachiella</taxon>
    </lineage>
</organism>
<dbReference type="RefSeq" id="WP_263051462.1">
    <property type="nucleotide sequence ID" value="NZ_CP106735.1"/>
</dbReference>
<dbReference type="InterPro" id="IPR029044">
    <property type="entry name" value="Nucleotide-diphossugar_trans"/>
</dbReference>
<dbReference type="SUPFAM" id="SSF53448">
    <property type="entry name" value="Nucleotide-diphospho-sugar transferases"/>
    <property type="match status" value="1"/>
</dbReference>
<evidence type="ECO:0000313" key="3">
    <source>
        <dbReference type="Proteomes" id="UP001062165"/>
    </source>
</evidence>
<dbReference type="InterPro" id="IPR025393">
    <property type="entry name" value="DUF4301"/>
</dbReference>
<keyword evidence="3" id="KW-1185">Reference proteome</keyword>
<name>A0ABY6D0Q2_9BACT</name>
<dbReference type="Pfam" id="PF14134">
    <property type="entry name" value="DUF4301"/>
    <property type="match status" value="1"/>
</dbReference>
<proteinExistence type="predicted"/>
<sequence>MFSKEQEDDIQSRGSHIEIVKQQVADFKTGFPFLDLDRPATIGDGIVQLSEQETAAYVEGYEKATVNKSLLKFVPASGAATRMFKDLFEYLAEGKLNAGTEQFIAGIQDFAFYTELVEALKQQGLKMDELLAAQDYQPIVRVLLEEDGLGYGSLPKGLLAFHKTENGAKTPLEEHLIEGAKYALGTDGVAHLHFTVSPEHQKKFELKLASVVGRYEQAFEVKYQVSFSQQKSSTDTLAVDLKNEPFLEDGKLLFRPAGHGALLANLNDLEADVVFVKNIDNVVPDHLKADTITYKKALASMLIAFQQDSFGWLGRIAQGEDCTTEAQEILKAKYGISLALSSSAALAKYLNRPVRVCGMVVNTGEPGGGPFWVKEGEGTSLQIAETAQIDLTNEAQAAILKKSSHFNPVDLVCGVKDFKGRKFDLIQYRNNKTGFITQKSRGGKAVKAMELPGLWNGAMADWVTLFVEVPITTFNPVKTVNDLLKPTHQ</sequence>
<protein>
    <submittedName>
        <fullName evidence="2">DUF4301 family protein</fullName>
    </submittedName>
</protein>
<evidence type="ECO:0000313" key="2">
    <source>
        <dbReference type="EMBL" id="UXX79731.1"/>
    </source>
</evidence>
<accession>A0ABY6D0Q2</accession>
<evidence type="ECO:0000259" key="1">
    <source>
        <dbReference type="Pfam" id="PF14134"/>
    </source>
</evidence>
<feature type="domain" description="DUF4301" evidence="1">
    <location>
        <begin position="4"/>
        <end position="489"/>
    </location>
</feature>
<reference evidence="2" key="1">
    <citation type="submission" date="2022-10" db="EMBL/GenBank/DDBJ databases">
        <title>Comparative genomics and taxonomic characterization of three novel marine species of genus Reichenbachiella exhibiting antioxidant and polysaccharide degradation activities.</title>
        <authorList>
            <person name="Muhammad N."/>
            <person name="Lee Y.-J."/>
            <person name="Ko J."/>
            <person name="Kim S.-G."/>
        </authorList>
    </citation>
    <scope>NUCLEOTIDE SEQUENCE</scope>
    <source>
        <strain evidence="2">Wsw4-B4</strain>
    </source>
</reference>
<dbReference type="Proteomes" id="UP001062165">
    <property type="component" value="Chromosome"/>
</dbReference>
<gene>
    <name evidence="2" type="ORF">N7E81_01225</name>
</gene>